<evidence type="ECO:0000313" key="1">
    <source>
        <dbReference type="EMBL" id="GAH78808.1"/>
    </source>
</evidence>
<accession>X1K9R5</accession>
<organism evidence="1">
    <name type="scientific">marine sediment metagenome</name>
    <dbReference type="NCBI Taxonomy" id="412755"/>
    <lineage>
        <taxon>unclassified sequences</taxon>
        <taxon>metagenomes</taxon>
        <taxon>ecological metagenomes</taxon>
    </lineage>
</organism>
<protein>
    <recommendedName>
        <fullName evidence="2">Nitroreductase domain-containing protein</fullName>
    </recommendedName>
</protein>
<dbReference type="AlphaFoldDB" id="X1K9R5"/>
<dbReference type="GO" id="GO:0016491">
    <property type="term" value="F:oxidoreductase activity"/>
    <property type="evidence" value="ECO:0007669"/>
    <property type="project" value="InterPro"/>
</dbReference>
<evidence type="ECO:0008006" key="2">
    <source>
        <dbReference type="Google" id="ProtNLM"/>
    </source>
</evidence>
<dbReference type="Gene3D" id="3.40.109.10">
    <property type="entry name" value="NADH Oxidase"/>
    <property type="match status" value="1"/>
</dbReference>
<feature type="non-terminal residue" evidence="1">
    <location>
        <position position="30"/>
    </location>
</feature>
<reference evidence="1" key="1">
    <citation type="journal article" date="2014" name="Front. Microbiol.">
        <title>High frequency of phylogenetically diverse reductive dehalogenase-homologous genes in deep subseafloor sedimentary metagenomes.</title>
        <authorList>
            <person name="Kawai M."/>
            <person name="Futagami T."/>
            <person name="Toyoda A."/>
            <person name="Takaki Y."/>
            <person name="Nishi S."/>
            <person name="Hori S."/>
            <person name="Arai W."/>
            <person name="Tsubouchi T."/>
            <person name="Morono Y."/>
            <person name="Uchiyama I."/>
            <person name="Ito T."/>
            <person name="Fujiyama A."/>
            <person name="Inagaki F."/>
            <person name="Takami H."/>
        </authorList>
    </citation>
    <scope>NUCLEOTIDE SEQUENCE</scope>
    <source>
        <strain evidence="1">Expedition CK06-06</strain>
    </source>
</reference>
<proteinExistence type="predicted"/>
<dbReference type="InterPro" id="IPR000415">
    <property type="entry name" value="Nitroreductase-like"/>
</dbReference>
<dbReference type="EMBL" id="BARU01044545">
    <property type="protein sequence ID" value="GAH78808.1"/>
    <property type="molecule type" value="Genomic_DNA"/>
</dbReference>
<sequence length="30" mass="3733">MDLEEIIYKRRTIRRFKQEPISLDTLKKLV</sequence>
<name>X1K9R5_9ZZZZ</name>
<comment type="caution">
    <text evidence="1">The sequence shown here is derived from an EMBL/GenBank/DDBJ whole genome shotgun (WGS) entry which is preliminary data.</text>
</comment>
<dbReference type="SUPFAM" id="SSF55469">
    <property type="entry name" value="FMN-dependent nitroreductase-like"/>
    <property type="match status" value="1"/>
</dbReference>
<gene>
    <name evidence="1" type="ORF">S03H2_67901</name>
</gene>